<accession>A0ABQ3I952</accession>
<feature type="transmembrane region" description="Helical" evidence="1">
    <location>
        <begin position="6"/>
        <end position="22"/>
    </location>
</feature>
<dbReference type="RefSeq" id="WP_189631244.1">
    <property type="nucleotide sequence ID" value="NZ_BNAG01000004.1"/>
</dbReference>
<evidence type="ECO:0000256" key="1">
    <source>
        <dbReference type="SAM" id="Phobius"/>
    </source>
</evidence>
<evidence type="ECO:0000313" key="2">
    <source>
        <dbReference type="EMBL" id="GHE72736.1"/>
    </source>
</evidence>
<keyword evidence="1" id="KW-0812">Transmembrane</keyword>
<keyword evidence="3" id="KW-1185">Reference proteome</keyword>
<organism evidence="2 3">
    <name type="scientific">Roseivirga thermotolerans</name>
    <dbReference type="NCBI Taxonomy" id="1758176"/>
    <lineage>
        <taxon>Bacteria</taxon>
        <taxon>Pseudomonadati</taxon>
        <taxon>Bacteroidota</taxon>
        <taxon>Cytophagia</taxon>
        <taxon>Cytophagales</taxon>
        <taxon>Roseivirgaceae</taxon>
        <taxon>Roseivirga</taxon>
    </lineage>
</organism>
<sequence>MKKKRLIIIAVVMAFVAAYIVYDKMLSTGPKMKSRTVEASLTAEALYNAFETDENKANTLYLNKVVQVEGIVTAIHQSAEAKPVVELETNGFGLLKCTLEDSNELTNHSLTDGDRVVLKGECIGYLLDVLLEDVIIIEIKN</sequence>
<evidence type="ECO:0008006" key="4">
    <source>
        <dbReference type="Google" id="ProtNLM"/>
    </source>
</evidence>
<reference evidence="3" key="1">
    <citation type="journal article" date="2019" name="Int. J. Syst. Evol. Microbiol.">
        <title>The Global Catalogue of Microorganisms (GCM) 10K type strain sequencing project: providing services to taxonomists for standard genome sequencing and annotation.</title>
        <authorList>
            <consortium name="The Broad Institute Genomics Platform"/>
            <consortium name="The Broad Institute Genome Sequencing Center for Infectious Disease"/>
            <person name="Wu L."/>
            <person name="Ma J."/>
        </authorList>
    </citation>
    <scope>NUCLEOTIDE SEQUENCE [LARGE SCALE GENOMIC DNA]</scope>
    <source>
        <strain evidence="3">CGMCC 1.15111</strain>
    </source>
</reference>
<gene>
    <name evidence="2" type="ORF">GCM10011340_31460</name>
</gene>
<comment type="caution">
    <text evidence="2">The sequence shown here is derived from an EMBL/GenBank/DDBJ whole genome shotgun (WGS) entry which is preliminary data.</text>
</comment>
<dbReference type="InterPro" id="IPR024422">
    <property type="entry name" value="Protein_unknown_function_OB"/>
</dbReference>
<keyword evidence="1" id="KW-0472">Membrane</keyword>
<protein>
    <recommendedName>
        <fullName evidence="4">tRNA_anti-like</fullName>
    </recommendedName>
</protein>
<dbReference type="EMBL" id="BNAG01000004">
    <property type="protein sequence ID" value="GHE72736.1"/>
    <property type="molecule type" value="Genomic_DNA"/>
</dbReference>
<keyword evidence="1" id="KW-1133">Transmembrane helix</keyword>
<name>A0ABQ3I952_9BACT</name>
<dbReference type="Proteomes" id="UP000658258">
    <property type="component" value="Unassembled WGS sequence"/>
</dbReference>
<dbReference type="Pfam" id="PF12869">
    <property type="entry name" value="tRNA_anti-like"/>
    <property type="match status" value="1"/>
</dbReference>
<proteinExistence type="predicted"/>
<evidence type="ECO:0000313" key="3">
    <source>
        <dbReference type="Proteomes" id="UP000658258"/>
    </source>
</evidence>